<dbReference type="InterPro" id="IPR045863">
    <property type="entry name" value="CorA_TM1_TM2"/>
</dbReference>
<dbReference type="InterPro" id="IPR002523">
    <property type="entry name" value="MgTranspt_CorA/ZnTranspt_ZntB"/>
</dbReference>
<dbReference type="SUPFAM" id="SSF144083">
    <property type="entry name" value="Magnesium transport protein CorA, transmembrane region"/>
    <property type="match status" value="1"/>
</dbReference>
<evidence type="ECO:0000256" key="2">
    <source>
        <dbReference type="ARBA" id="ARBA00022692"/>
    </source>
</evidence>
<evidence type="ECO:0000256" key="5">
    <source>
        <dbReference type="SAM" id="Phobius"/>
    </source>
</evidence>
<dbReference type="Gene3D" id="1.20.58.340">
    <property type="entry name" value="Magnesium transport protein CorA, transmembrane region"/>
    <property type="match status" value="1"/>
</dbReference>
<protein>
    <submittedName>
        <fullName evidence="6">Uncharacterized protein</fullName>
    </submittedName>
</protein>
<gene>
    <name evidence="6" type="ORF">QC764_207614</name>
</gene>
<dbReference type="EMBL" id="JAFFHC010000002">
    <property type="protein sequence ID" value="KAK4679839.1"/>
    <property type="molecule type" value="Genomic_DNA"/>
</dbReference>
<feature type="transmembrane region" description="Helical" evidence="5">
    <location>
        <begin position="340"/>
        <end position="358"/>
    </location>
</feature>
<organism evidence="6 7">
    <name type="scientific">Podospora pseudoanserina</name>
    <dbReference type="NCBI Taxonomy" id="2609844"/>
    <lineage>
        <taxon>Eukaryota</taxon>
        <taxon>Fungi</taxon>
        <taxon>Dikarya</taxon>
        <taxon>Ascomycota</taxon>
        <taxon>Pezizomycotina</taxon>
        <taxon>Sordariomycetes</taxon>
        <taxon>Sordariomycetidae</taxon>
        <taxon>Sordariales</taxon>
        <taxon>Podosporaceae</taxon>
        <taxon>Podospora</taxon>
    </lineage>
</organism>
<comment type="caution">
    <text evidence="6">The sequence shown here is derived from an EMBL/GenBank/DDBJ whole genome shotgun (WGS) entry which is preliminary data.</text>
</comment>
<sequence>MKSNRDRFVTTSRCPTLNLNAAAFIFSLLSRQHFSNASPEEDKRDMYQVYSFVARFLRQWPRHPFTSSHRLDTSSHSCGTSFHTWWLQASPFHPENELWPPGFLLERERGKPPRKLPHSTGGVEEARAAVKWVSTIEAASLFCIVVIEDHIFTSRREYQGVRLRSKRIEMIAQRASICHIQIVLDNVLETRWHGGWDRLSDAIDRSVTVQAEDIFNERKAQKIMLDDCFSQSRMCFQLLRLLRVAPEWMKETQEDLQDFYRIFGIHPLRGWHESTSETAKFDRIVKENWDRVMEQFDSFQAKLERHIEVKADEIRGLQDGILSATNLLKASKSTSMNRHIIVFTVVTIFYLPLSYVTAVYSMSLIQDEDLSHLKWSHVGSMVVVACLTYMISVAVVFFVDRKKIIPLGPSTSPRRYQRQAVVLECL</sequence>
<name>A0ABR0II47_9PEZI</name>
<dbReference type="GeneID" id="87965348"/>
<accession>A0ABR0II47</accession>
<dbReference type="Pfam" id="PF01544">
    <property type="entry name" value="CorA"/>
    <property type="match status" value="1"/>
</dbReference>
<evidence type="ECO:0000256" key="1">
    <source>
        <dbReference type="ARBA" id="ARBA00004141"/>
    </source>
</evidence>
<evidence type="ECO:0000256" key="4">
    <source>
        <dbReference type="ARBA" id="ARBA00023136"/>
    </source>
</evidence>
<comment type="subcellular location">
    <subcellularLocation>
        <location evidence="1">Membrane</location>
        <topology evidence="1">Multi-pass membrane protein</topology>
    </subcellularLocation>
</comment>
<proteinExistence type="predicted"/>
<dbReference type="RefSeq" id="XP_062803309.1">
    <property type="nucleotide sequence ID" value="XM_062944483.1"/>
</dbReference>
<evidence type="ECO:0000313" key="6">
    <source>
        <dbReference type="EMBL" id="KAK4679839.1"/>
    </source>
</evidence>
<keyword evidence="4 5" id="KW-0472">Membrane</keyword>
<keyword evidence="2 5" id="KW-0812">Transmembrane</keyword>
<evidence type="ECO:0000313" key="7">
    <source>
        <dbReference type="Proteomes" id="UP001323617"/>
    </source>
</evidence>
<dbReference type="Proteomes" id="UP001323617">
    <property type="component" value="Unassembled WGS sequence"/>
</dbReference>
<keyword evidence="3 5" id="KW-1133">Transmembrane helix</keyword>
<feature type="transmembrane region" description="Helical" evidence="5">
    <location>
        <begin position="378"/>
        <end position="399"/>
    </location>
</feature>
<reference evidence="6 7" key="1">
    <citation type="journal article" date="2023" name="bioRxiv">
        <title>High-quality genome assemblies of four members of thePodospora anserinaspecies complex.</title>
        <authorList>
            <person name="Ament-Velasquez S.L."/>
            <person name="Vogan A.A."/>
            <person name="Wallerman O."/>
            <person name="Hartmann F."/>
            <person name="Gautier V."/>
            <person name="Silar P."/>
            <person name="Giraud T."/>
            <person name="Johannesson H."/>
        </authorList>
    </citation>
    <scope>NUCLEOTIDE SEQUENCE [LARGE SCALE GENOMIC DNA]</scope>
    <source>
        <strain evidence="6 7">CBS 124.78</strain>
    </source>
</reference>
<evidence type="ECO:0000256" key="3">
    <source>
        <dbReference type="ARBA" id="ARBA00022989"/>
    </source>
</evidence>
<keyword evidence="7" id="KW-1185">Reference proteome</keyword>